<dbReference type="SUPFAM" id="SSF49265">
    <property type="entry name" value="Fibronectin type III"/>
    <property type="match status" value="1"/>
</dbReference>
<organism evidence="8 9">
    <name type="scientific">Paenibacillus albilobatus</name>
    <dbReference type="NCBI Taxonomy" id="2716884"/>
    <lineage>
        <taxon>Bacteria</taxon>
        <taxon>Bacillati</taxon>
        <taxon>Bacillota</taxon>
        <taxon>Bacilli</taxon>
        <taxon>Bacillales</taxon>
        <taxon>Paenibacillaceae</taxon>
        <taxon>Paenibacillus</taxon>
    </lineage>
</organism>
<dbReference type="InterPro" id="IPR054409">
    <property type="entry name" value="X25_BaPul-like"/>
</dbReference>
<comment type="caution">
    <text evidence="8">The sequence shown here is derived from an EMBL/GenBank/DDBJ whole genome shotgun (WGS) entry which is preliminary data.</text>
</comment>
<dbReference type="SUPFAM" id="SSF81296">
    <property type="entry name" value="E set domains"/>
    <property type="match status" value="1"/>
</dbReference>
<dbReference type="CDD" id="cd00063">
    <property type="entry name" value="FN3"/>
    <property type="match status" value="1"/>
</dbReference>
<dbReference type="InterPro" id="IPR036116">
    <property type="entry name" value="FN3_sf"/>
</dbReference>
<dbReference type="Gene3D" id="2.60.40.10">
    <property type="entry name" value="Immunoglobulins"/>
    <property type="match status" value="5"/>
</dbReference>
<dbReference type="GO" id="GO:0004553">
    <property type="term" value="F:hydrolase activity, hydrolyzing O-glycosyl compounds"/>
    <property type="evidence" value="ECO:0007669"/>
    <property type="project" value="InterPro"/>
</dbReference>
<feature type="domain" description="SLH" evidence="7">
    <location>
        <begin position="2163"/>
        <end position="2221"/>
    </location>
</feature>
<dbReference type="InterPro" id="IPR004185">
    <property type="entry name" value="Glyco_hydro_13_lg-like_dom"/>
</dbReference>
<dbReference type="SMART" id="SM00635">
    <property type="entry name" value="BID_2"/>
    <property type="match status" value="1"/>
</dbReference>
<dbReference type="InterPro" id="IPR013783">
    <property type="entry name" value="Ig-like_fold"/>
</dbReference>
<name>A0A919XJP1_9BACL</name>
<dbReference type="InterPro" id="IPR014756">
    <property type="entry name" value="Ig_E-set"/>
</dbReference>
<dbReference type="PANTHER" id="PTHR10357">
    <property type="entry name" value="ALPHA-AMYLASE FAMILY MEMBER"/>
    <property type="match status" value="1"/>
</dbReference>
<evidence type="ECO:0000256" key="3">
    <source>
        <dbReference type="ARBA" id="ARBA00022801"/>
    </source>
</evidence>
<comment type="cofactor">
    <cofactor evidence="1">
        <name>Ca(2+)</name>
        <dbReference type="ChEBI" id="CHEBI:29108"/>
    </cofactor>
</comment>
<evidence type="ECO:0008006" key="10">
    <source>
        <dbReference type="Google" id="ProtNLM"/>
    </source>
</evidence>
<evidence type="ECO:0000259" key="7">
    <source>
        <dbReference type="PROSITE" id="PS51272"/>
    </source>
</evidence>
<keyword evidence="3" id="KW-0378">Hydrolase</keyword>
<evidence type="ECO:0000256" key="2">
    <source>
        <dbReference type="ARBA" id="ARBA00022723"/>
    </source>
</evidence>
<evidence type="ECO:0000256" key="1">
    <source>
        <dbReference type="ARBA" id="ARBA00001913"/>
    </source>
</evidence>
<keyword evidence="2" id="KW-0479">Metal-binding</keyword>
<dbReference type="CDD" id="cd02857">
    <property type="entry name" value="E_set_CDase_PDE_N"/>
    <property type="match status" value="1"/>
</dbReference>
<gene>
    <name evidence="8" type="ORF">J2TS6_37740</name>
</gene>
<dbReference type="Proteomes" id="UP000679779">
    <property type="component" value="Unassembled WGS sequence"/>
</dbReference>
<dbReference type="SUPFAM" id="SSF51011">
    <property type="entry name" value="Glycosyl hydrolase domain"/>
    <property type="match status" value="1"/>
</dbReference>
<evidence type="ECO:0000256" key="5">
    <source>
        <dbReference type="SAM" id="MobiDB-lite"/>
    </source>
</evidence>
<dbReference type="GO" id="GO:0005975">
    <property type="term" value="P:carbohydrate metabolic process"/>
    <property type="evidence" value="ECO:0007669"/>
    <property type="project" value="InterPro"/>
</dbReference>
<dbReference type="GO" id="GO:0046872">
    <property type="term" value="F:metal ion binding"/>
    <property type="evidence" value="ECO:0007669"/>
    <property type="project" value="UniProtKB-KW"/>
</dbReference>
<dbReference type="PROSITE" id="PS50853">
    <property type="entry name" value="FN3"/>
    <property type="match status" value="2"/>
</dbReference>
<keyword evidence="9" id="KW-1185">Reference proteome</keyword>
<dbReference type="InterPro" id="IPR008964">
    <property type="entry name" value="Invasin/intimin_cell_adhesion"/>
</dbReference>
<accession>A0A919XJP1</accession>
<dbReference type="SUPFAM" id="SSF51445">
    <property type="entry name" value="(Trans)glycosidases"/>
    <property type="match status" value="1"/>
</dbReference>
<dbReference type="PROSITE" id="PS51272">
    <property type="entry name" value="SLH"/>
    <property type="match status" value="3"/>
</dbReference>
<dbReference type="SMART" id="SM00642">
    <property type="entry name" value="Aamy"/>
    <property type="match status" value="1"/>
</dbReference>
<feature type="domain" description="Fibronectin type-III" evidence="6">
    <location>
        <begin position="1455"/>
        <end position="1545"/>
    </location>
</feature>
<reference evidence="8" key="1">
    <citation type="submission" date="2021-03" db="EMBL/GenBank/DDBJ databases">
        <title>Antimicrobial resistance genes in bacteria isolated from Japanese honey, and their potential for conferring macrolide and lincosamide resistance in the American foulbrood pathogen Paenibacillus larvae.</title>
        <authorList>
            <person name="Okamoto M."/>
            <person name="Kumagai M."/>
            <person name="Kanamori H."/>
            <person name="Takamatsu D."/>
        </authorList>
    </citation>
    <scope>NUCLEOTIDE SEQUENCE</scope>
    <source>
        <strain evidence="8">J2TS6</strain>
    </source>
</reference>
<feature type="domain" description="SLH" evidence="7">
    <location>
        <begin position="2225"/>
        <end position="2281"/>
    </location>
</feature>
<dbReference type="SMART" id="SM00060">
    <property type="entry name" value="FN3"/>
    <property type="match status" value="2"/>
</dbReference>
<dbReference type="Pfam" id="PF00128">
    <property type="entry name" value="Alpha-amylase"/>
    <property type="match status" value="2"/>
</dbReference>
<dbReference type="Pfam" id="PF00395">
    <property type="entry name" value="SLH"/>
    <property type="match status" value="3"/>
</dbReference>
<dbReference type="SMART" id="SM00632">
    <property type="entry name" value="Aamy_C"/>
    <property type="match status" value="1"/>
</dbReference>
<dbReference type="InterPro" id="IPR017853">
    <property type="entry name" value="GH"/>
</dbReference>
<keyword evidence="4" id="KW-0326">Glycosidase</keyword>
<evidence type="ECO:0000313" key="9">
    <source>
        <dbReference type="Proteomes" id="UP000679779"/>
    </source>
</evidence>
<dbReference type="InterPro" id="IPR003343">
    <property type="entry name" value="Big_2"/>
</dbReference>
<dbReference type="Gene3D" id="3.20.20.80">
    <property type="entry name" value="Glycosidases"/>
    <property type="match status" value="1"/>
</dbReference>
<protein>
    <recommendedName>
        <fullName evidence="10">Alpha-amylase</fullName>
    </recommendedName>
</protein>
<feature type="compositionally biased region" description="Low complexity" evidence="5">
    <location>
        <begin position="1886"/>
        <end position="1902"/>
    </location>
</feature>
<dbReference type="InterPro" id="IPR013780">
    <property type="entry name" value="Glyco_hydro_b"/>
</dbReference>
<dbReference type="InterPro" id="IPR006047">
    <property type="entry name" value="GH13_cat_dom"/>
</dbReference>
<dbReference type="Pfam" id="PF02368">
    <property type="entry name" value="Big_2"/>
    <property type="match status" value="1"/>
</dbReference>
<feature type="compositionally biased region" description="Gly residues" evidence="5">
    <location>
        <begin position="1867"/>
        <end position="1885"/>
    </location>
</feature>
<evidence type="ECO:0000313" key="8">
    <source>
        <dbReference type="EMBL" id="GIO32633.1"/>
    </source>
</evidence>
<feature type="domain" description="Fibronectin type-III" evidence="6">
    <location>
        <begin position="1240"/>
        <end position="1332"/>
    </location>
</feature>
<dbReference type="PANTHER" id="PTHR10357:SF210">
    <property type="entry name" value="MALTODEXTRIN GLUCOSIDASE"/>
    <property type="match status" value="1"/>
</dbReference>
<dbReference type="InterPro" id="IPR031319">
    <property type="entry name" value="A-amylase_C"/>
</dbReference>
<dbReference type="Gene3D" id="2.60.40.1080">
    <property type="match status" value="1"/>
</dbReference>
<evidence type="ECO:0000259" key="6">
    <source>
        <dbReference type="PROSITE" id="PS50853"/>
    </source>
</evidence>
<proteinExistence type="predicted"/>
<dbReference type="CDD" id="cd11338">
    <property type="entry name" value="AmyAc_CMD"/>
    <property type="match status" value="1"/>
</dbReference>
<dbReference type="Gene3D" id="2.60.40.1180">
    <property type="entry name" value="Golgi alpha-mannosidase II"/>
    <property type="match status" value="1"/>
</dbReference>
<evidence type="ECO:0000256" key="4">
    <source>
        <dbReference type="ARBA" id="ARBA00023295"/>
    </source>
</evidence>
<feature type="compositionally biased region" description="Low complexity" evidence="5">
    <location>
        <begin position="206"/>
        <end position="218"/>
    </location>
</feature>
<sequence>MSYRRKKPIRALSLLLAVMMTIELMAGVFRPVLAEAAEAGPKSTYAEEGKIYFRLPQTLIQVTASGASAGWNETAELTDPDNDGTYTAEVPGLQAGEQYAYAIAVNGVQQSGSPLTATSDDQGILRLSYTPVLKATGSFDASGGADQHPLALESGTYRYATETLPVGEYTYAFVASSEGTGDIRFSDPGNPPADGPDSKITVEAAASAQPSAEPAAKAGLSGLTPDPLVDQPGGASKWVIAGSFQGWNNSSEETRMKHLTGDFYQYSTVLDAGHHEFKIVKSGTWDGFSNNGNNFAFDLDAPAKVNIYVNEKLGRARINLPNVQGLPQYAPKLTEAEWPRLVGNIQKLFGENEWAPGEAKQMFVDTRFDGSVYELQRPVPAGKYEMKVVLGDRWDGTPNYGDDNGNNFLLNVLDPSDVIFSIDLSQPKPVLTTNYMPSDAAYDGKINKGKLYFDSRQMTYKKPFGAVKEQTEDVTLRIAAEAGDVQVARVELTNPEGMSSAYDMHVATSFGGLDYWEATIPKTAFQGIGVWNYKFILVDGMAKVEYGDDNNRGGAGTAADDGVLPYELTVYKKDFKTPDWMKNAVVYQIFPDRFLDGNPDNNRAKIVDGYRGGAMPGETMTAKNGHKLQFFDGGVPGDPVPEDVAGSWSDVPENPDRVLPQNKPYFPDAKSDGVWTNEFYGGDIQGVAKKLDYLKSLGVTVIYFNPVAWAASNHKYDATDYKHLDPMFGEPVYNKPGDPTSGLNYEATRTASDRVFAEFAKQARAKGIRLIVDGVFNHVGDDSIYFDRYEKYPEIGAYEFWSKVYDKMNADSSLTLEKAKQQVVDSFTSQINPATGKHYAYPEDFDFTTWFKVSNEKVDGHYKYEGWWGFDSLPVIDAPEPAAGDADGLSGNHEWNVQGYRDQVIGHDLTGLSDDQAAQRMQEANSQRWEWLGARGWRLDVAPDVSSGTWQQFRKAVKSTEGRTDANGEPIDDPIILGEEWGVATRFLLGDQFDSVMNYRFRSALQTFVLNGNAAQFHESLESIREDYPQEAWEVMLNLVDSHDTIRSITKYDKPSWEEEHLQIAPSPSDRALGMQALTAVFQMGYPGAPTIYYGDEVGLEGTKDPDSRRTFPWERVSETGGGYAGTGKYADLLATYQKAAEIRNDNEVFRTGDLKVAYDEGDVIAYARKTDAQAGLVIVNRGGSDATISLDTAGFLPSDISLTDRLGSGTTVQFKDGKAGLTVKAMSGMMMTSDASLKAVPKVSGLQAIGGNGSVALSWNAVPEAASYRIYRAPIEGGALEQAATVNGTDWTDTNVLNGTKYYYAVTAVTPDGESGLSDYASATPFYPVQSVEITGTSTPVTLGAGHTTSQIQVTIHIPGLSDHPAYAGKEMPGAAAKLAFYKEGDNKEDAGETKLRYLEDTPDGRKVYWAAFEPTEAGTFHYFAKVSTDNGQTYSESAPANVDVYADPVNTTPPEAPVLASIGTESSRAQLAWTHAGGAFKFEVYRKQDGGNFKKLAVLDASAQGYTDFTVTNDTTYTYRVAAIDAFYNRAFSNEQTVTPKLVMVDVKLRLHLPSYTPVEDDIYIAGTINGWNQAGGKLNVPSGATTRDIVEYDFKMMAGKQIEYKYTRGTWDTEALTSHSRVADDPSDMSNYAYSSENTNMKLTVKNEGGNKMTVNDYVLRWVDMPMIVMLPRTSYGEAIAYETTEDRFTLKANVPYGSAVTINGQPIPADALDAKGNVEVRDIPLLPGMNRFSVHTEPSAETLNLPWYEDKGRAAKATKTIELAITRKEKEGEPNPVRVTGVTIAPNELHLTEGGSVGTLTARVQPEDAADKAVSFASSDETVAKVDADGTVTPLKAGTATITVTTRDGGYQAQSTVTVSNKGGDGGNGGQEGGGSGGAGGSAPASSSGTPSSAGGSPSEKDAKTAVFTVEQIKAAASHHGNGSTAGIDAGSADRVLLPVQTGSLLQGVALQVNRGADTVTVPAAVLEQLGAAADGAAPGWQICLQLAAVDASAVQQLLSKAGAKSGAQLAKQSEWYDLKLLLIDGSGKTMKELSSFHPALRLSLKTQDQAKRNMTAMYRVSDDGAVEWVGDASNAGGALTADIRKPGTYAALEWRKGFADLPAGHWASDAVSYLALRQIATGTSSDRFEPQRSVTRAEFAALIARALGLEAKQAAAFADVPEDAWYAASVAAVHEAGIVQGRSEAVFEPNAVITREEMAVMLVRAYHAKHPANSGVTGVDAVFMDADRISPWAREAVQTAVKLGLLTGSGNGLLLPQGTTTRAESAQVIYRLLTGK</sequence>
<dbReference type="SUPFAM" id="SSF49373">
    <property type="entry name" value="Invasin/intimin cell-adhesion fragments"/>
    <property type="match status" value="1"/>
</dbReference>
<dbReference type="RefSeq" id="WP_160039562.1">
    <property type="nucleotide sequence ID" value="NZ_BORQ01000004.1"/>
</dbReference>
<feature type="domain" description="SLH" evidence="7">
    <location>
        <begin position="2099"/>
        <end position="2162"/>
    </location>
</feature>
<feature type="region of interest" description="Disordered" evidence="5">
    <location>
        <begin position="1860"/>
        <end position="1907"/>
    </location>
</feature>
<dbReference type="InterPro" id="IPR001119">
    <property type="entry name" value="SLH_dom"/>
</dbReference>
<dbReference type="EMBL" id="BORQ01000004">
    <property type="protein sequence ID" value="GIO32633.1"/>
    <property type="molecule type" value="Genomic_DNA"/>
</dbReference>
<dbReference type="Pfam" id="PF22058">
    <property type="entry name" value="X25_BaPul_like"/>
    <property type="match status" value="2"/>
</dbReference>
<dbReference type="InterPro" id="IPR003961">
    <property type="entry name" value="FN3_dom"/>
</dbReference>
<feature type="region of interest" description="Disordered" evidence="5">
    <location>
        <begin position="206"/>
        <end position="227"/>
    </location>
</feature>